<evidence type="ECO:0000259" key="4">
    <source>
        <dbReference type="Pfam" id="PF02775"/>
    </source>
</evidence>
<keyword evidence="2" id="KW-0786">Thiamine pyrophosphate</keyword>
<evidence type="ECO:0000256" key="3">
    <source>
        <dbReference type="ARBA" id="ARBA00023239"/>
    </source>
</evidence>
<evidence type="ECO:0000313" key="7">
    <source>
        <dbReference type="Proteomes" id="UP000268096"/>
    </source>
</evidence>
<evidence type="ECO:0000259" key="5">
    <source>
        <dbReference type="Pfam" id="PF02776"/>
    </source>
</evidence>
<keyword evidence="3" id="KW-0456">Lyase</keyword>
<comment type="caution">
    <text evidence="6">The sequence shown here is derived from an EMBL/GenBank/DDBJ whole genome shotgun (WGS) entry which is preliminary data.</text>
</comment>
<sequence length="366" mass="38786">MIDSSDFVDELVSGGIRYLTGVPCSFLTPLINESIARQDTRYLIASSEGDALSIASGLWLGGESAAVMCQNSGLGNMVNPLTSLSDTFQIPTLLLVTWRGRPGEKDEPQHAQMGKITPDLLTLLDIPWQVLPKEPQAALALLRATQQAIKTTEKTHALVIEGGTFASSGAVPDSASVHACEQLPSRAEALSVIVANTPAASVLVATTGKTGRELFTLDDRPRNFYCVGSMGYASAIAHGLSLATEHPVYVLDGDGAAIMHLGNLTSIAISGRRNFTHIVIDNQTYDSTGGQKSAAYNVDFCAIAMACGYRGATRCHSIADLQAALAQRSEGPHLIHVPVNCGALENLGRPTMPPPVVARRLKENLV</sequence>
<evidence type="ECO:0000256" key="1">
    <source>
        <dbReference type="ARBA" id="ARBA00022793"/>
    </source>
</evidence>
<dbReference type="SUPFAM" id="SSF52518">
    <property type="entry name" value="Thiamin diphosphate-binding fold (THDP-binding)"/>
    <property type="match status" value="2"/>
</dbReference>
<dbReference type="Pfam" id="PF02775">
    <property type="entry name" value="TPP_enzyme_C"/>
    <property type="match status" value="1"/>
</dbReference>
<dbReference type="Pfam" id="PF02776">
    <property type="entry name" value="TPP_enzyme_N"/>
    <property type="match status" value="1"/>
</dbReference>
<dbReference type="InterPro" id="IPR051818">
    <property type="entry name" value="TPP_dependent_decarboxylase"/>
</dbReference>
<evidence type="ECO:0000256" key="2">
    <source>
        <dbReference type="ARBA" id="ARBA00023052"/>
    </source>
</evidence>
<name>A0A0P9ZPL0_PSESX</name>
<accession>A0A0P9ZPL0</accession>
<gene>
    <name evidence="6" type="ORF">ALP48_00538</name>
</gene>
<organism evidence="6 7">
    <name type="scientific">Pseudomonas syringae pv. solidagae</name>
    <dbReference type="NCBI Taxonomy" id="264458"/>
    <lineage>
        <taxon>Bacteria</taxon>
        <taxon>Pseudomonadati</taxon>
        <taxon>Pseudomonadota</taxon>
        <taxon>Gammaproteobacteria</taxon>
        <taxon>Pseudomonadales</taxon>
        <taxon>Pseudomonadaceae</taxon>
        <taxon>Pseudomonas</taxon>
        <taxon>Pseudomonas syringae</taxon>
    </lineage>
</organism>
<keyword evidence="1" id="KW-0210">Decarboxylase</keyword>
<dbReference type="GO" id="GO:0030976">
    <property type="term" value="F:thiamine pyrophosphate binding"/>
    <property type="evidence" value="ECO:0007669"/>
    <property type="project" value="InterPro"/>
</dbReference>
<reference evidence="6 7" key="1">
    <citation type="submission" date="2018-08" db="EMBL/GenBank/DDBJ databases">
        <title>Recombination of ecologically and evolutionarily significant loci maintains genetic cohesion in the Pseudomonas syringae species complex.</title>
        <authorList>
            <person name="Dillon M."/>
            <person name="Thakur S."/>
            <person name="Almeida R.N.D."/>
            <person name="Weir B.S."/>
            <person name="Guttman D.S."/>
        </authorList>
    </citation>
    <scope>NUCLEOTIDE SEQUENCE [LARGE SCALE GENOMIC DNA]</scope>
    <source>
        <strain evidence="6 7">ICMP 16926</strain>
    </source>
</reference>
<dbReference type="PANTHER" id="PTHR42818">
    <property type="entry name" value="SULFOPYRUVATE DECARBOXYLASE SUBUNIT ALPHA"/>
    <property type="match status" value="1"/>
</dbReference>
<dbReference type="InterPro" id="IPR012001">
    <property type="entry name" value="Thiamin_PyroP_enz_TPP-bd_dom"/>
</dbReference>
<dbReference type="GO" id="GO:0033980">
    <property type="term" value="F:phosphonopyruvate decarboxylase activity"/>
    <property type="evidence" value="ECO:0007669"/>
    <property type="project" value="InterPro"/>
</dbReference>
<dbReference type="InterPro" id="IPR011766">
    <property type="entry name" value="TPP_enzyme_TPP-bd"/>
</dbReference>
<dbReference type="RefSeq" id="WP_057458407.1">
    <property type="nucleotide sequence ID" value="NZ_LJRH01000366.1"/>
</dbReference>
<proteinExistence type="predicted"/>
<dbReference type="Proteomes" id="UP000268096">
    <property type="component" value="Unassembled WGS sequence"/>
</dbReference>
<protein>
    <submittedName>
        <fullName evidence="6">Uncharacterized protein</fullName>
    </submittedName>
</protein>
<dbReference type="NCBIfam" id="TIGR03297">
    <property type="entry name" value="Ppyr-DeCO2ase"/>
    <property type="match status" value="1"/>
</dbReference>
<feature type="domain" description="Thiamine pyrophosphate enzyme N-terminal TPP-binding" evidence="5">
    <location>
        <begin position="7"/>
        <end position="112"/>
    </location>
</feature>
<dbReference type="InterPro" id="IPR029061">
    <property type="entry name" value="THDP-binding"/>
</dbReference>
<dbReference type="PANTHER" id="PTHR42818:SF1">
    <property type="entry name" value="SULFOPYRUVATE DECARBOXYLASE"/>
    <property type="match status" value="1"/>
</dbReference>
<dbReference type="EMBL" id="RBTH01000384">
    <property type="protein sequence ID" value="RMT38825.1"/>
    <property type="molecule type" value="Genomic_DNA"/>
</dbReference>
<dbReference type="Gene3D" id="3.40.50.970">
    <property type="match status" value="2"/>
</dbReference>
<dbReference type="CDD" id="cd07035">
    <property type="entry name" value="TPP_PYR_POX_like"/>
    <property type="match status" value="1"/>
</dbReference>
<dbReference type="AlphaFoldDB" id="A0A0P9ZPL0"/>
<feature type="domain" description="Thiamine pyrophosphate enzyme TPP-binding" evidence="4">
    <location>
        <begin position="221"/>
        <end position="337"/>
    </location>
</feature>
<evidence type="ECO:0000313" key="6">
    <source>
        <dbReference type="EMBL" id="RMT38825.1"/>
    </source>
</evidence>
<dbReference type="InterPro" id="IPR017684">
    <property type="entry name" value="Phosphono-pyrv_decarboxylase"/>
</dbReference>
<dbReference type="GO" id="GO:0032923">
    <property type="term" value="P:organic phosphonate biosynthetic process"/>
    <property type="evidence" value="ECO:0007669"/>
    <property type="project" value="InterPro"/>
</dbReference>